<dbReference type="GO" id="GO:0005730">
    <property type="term" value="C:nucleolus"/>
    <property type="evidence" value="ECO:0007669"/>
    <property type="project" value="TreeGrafter"/>
</dbReference>
<dbReference type="Pfam" id="PF01138">
    <property type="entry name" value="RNase_PH"/>
    <property type="match status" value="1"/>
</dbReference>
<dbReference type="InterPro" id="IPR027408">
    <property type="entry name" value="PNPase/RNase_PH_dom_sf"/>
</dbReference>
<name>A0A7M5UKA9_9CNID</name>
<reference evidence="8" key="1">
    <citation type="submission" date="2021-01" db="UniProtKB">
        <authorList>
            <consortium name="EnsemblMetazoa"/>
        </authorList>
    </citation>
    <scope>IDENTIFICATION</scope>
</reference>
<keyword evidence="4" id="KW-0271">Exosome</keyword>
<dbReference type="Proteomes" id="UP000594262">
    <property type="component" value="Unplaced"/>
</dbReference>
<dbReference type="OrthoDB" id="27298at2759"/>
<dbReference type="AlphaFoldDB" id="A0A7M5UKA9"/>
<feature type="domain" description="Exoribonuclease phosphorolytic" evidence="6">
    <location>
        <begin position="1"/>
        <end position="120"/>
    </location>
</feature>
<proteinExistence type="inferred from homology"/>
<comment type="similarity">
    <text evidence="2">Belongs to the RNase PH family.</text>
</comment>
<dbReference type="GO" id="GO:0000177">
    <property type="term" value="C:cytoplasmic exosome (RNase complex)"/>
    <property type="evidence" value="ECO:0007669"/>
    <property type="project" value="TreeGrafter"/>
</dbReference>
<evidence type="ECO:0000259" key="6">
    <source>
        <dbReference type="Pfam" id="PF01138"/>
    </source>
</evidence>
<dbReference type="GO" id="GO:0003723">
    <property type="term" value="F:RNA binding"/>
    <property type="evidence" value="ECO:0007669"/>
    <property type="project" value="TreeGrafter"/>
</dbReference>
<dbReference type="GO" id="GO:0016075">
    <property type="term" value="P:rRNA catabolic process"/>
    <property type="evidence" value="ECO:0007669"/>
    <property type="project" value="TreeGrafter"/>
</dbReference>
<dbReference type="PANTHER" id="PTHR11953:SF1">
    <property type="entry name" value="EXOSOME COMPLEX COMPONENT RRP46"/>
    <property type="match status" value="1"/>
</dbReference>
<dbReference type="SUPFAM" id="SSF54211">
    <property type="entry name" value="Ribosomal protein S5 domain 2-like"/>
    <property type="match status" value="1"/>
</dbReference>
<dbReference type="Gene3D" id="3.30.230.70">
    <property type="entry name" value="GHMP Kinase, N-terminal domain"/>
    <property type="match status" value="1"/>
</dbReference>
<evidence type="ECO:0000313" key="8">
    <source>
        <dbReference type="EnsemblMetazoa" id="CLYHEMP002051.1"/>
    </source>
</evidence>
<evidence type="ECO:0000256" key="5">
    <source>
        <dbReference type="ARBA" id="ARBA00023242"/>
    </source>
</evidence>
<organism evidence="8 9">
    <name type="scientific">Clytia hemisphaerica</name>
    <dbReference type="NCBI Taxonomy" id="252671"/>
    <lineage>
        <taxon>Eukaryota</taxon>
        <taxon>Metazoa</taxon>
        <taxon>Cnidaria</taxon>
        <taxon>Hydrozoa</taxon>
        <taxon>Hydroidolina</taxon>
        <taxon>Leptothecata</taxon>
        <taxon>Obeliida</taxon>
        <taxon>Clytiidae</taxon>
        <taxon>Clytia</taxon>
    </lineage>
</organism>
<evidence type="ECO:0000256" key="4">
    <source>
        <dbReference type="ARBA" id="ARBA00022835"/>
    </source>
</evidence>
<dbReference type="InterPro" id="IPR020568">
    <property type="entry name" value="Ribosomal_Su5_D2-typ_SF"/>
</dbReference>
<dbReference type="InterPro" id="IPR015847">
    <property type="entry name" value="ExoRNase_PH_dom2"/>
</dbReference>
<accession>A0A7M5UKA9</accession>
<dbReference type="PANTHER" id="PTHR11953">
    <property type="entry name" value="EXOSOME COMPLEX COMPONENT"/>
    <property type="match status" value="1"/>
</dbReference>
<dbReference type="GO" id="GO:0034475">
    <property type="term" value="P:U4 snRNA 3'-end processing"/>
    <property type="evidence" value="ECO:0007669"/>
    <property type="project" value="TreeGrafter"/>
</dbReference>
<dbReference type="GO" id="GO:0071051">
    <property type="term" value="P:poly(A)-dependent snoRNA 3'-end processing"/>
    <property type="evidence" value="ECO:0007669"/>
    <property type="project" value="TreeGrafter"/>
</dbReference>
<feature type="domain" description="Exoribonuclease phosphorolytic" evidence="7">
    <location>
        <begin position="124"/>
        <end position="184"/>
    </location>
</feature>
<dbReference type="GO" id="GO:0071028">
    <property type="term" value="P:nuclear mRNA surveillance"/>
    <property type="evidence" value="ECO:0007669"/>
    <property type="project" value="TreeGrafter"/>
</dbReference>
<dbReference type="SUPFAM" id="SSF55666">
    <property type="entry name" value="Ribonuclease PH domain 2-like"/>
    <property type="match status" value="1"/>
</dbReference>
<dbReference type="GO" id="GO:0000176">
    <property type="term" value="C:nuclear exosome (RNase complex)"/>
    <property type="evidence" value="ECO:0007669"/>
    <property type="project" value="TreeGrafter"/>
</dbReference>
<dbReference type="CDD" id="cd11372">
    <property type="entry name" value="RNase_PH_RRP46"/>
    <property type="match status" value="1"/>
</dbReference>
<dbReference type="EnsemblMetazoa" id="CLYHEMT002051.1">
    <property type="protein sequence ID" value="CLYHEMP002051.1"/>
    <property type="gene ID" value="CLYHEMG002051"/>
</dbReference>
<dbReference type="Pfam" id="PF03725">
    <property type="entry name" value="RNase_PH_C"/>
    <property type="match status" value="1"/>
</dbReference>
<dbReference type="RefSeq" id="XP_066936209.1">
    <property type="nucleotide sequence ID" value="XM_067080108.1"/>
</dbReference>
<evidence type="ECO:0000259" key="7">
    <source>
        <dbReference type="Pfam" id="PF03725"/>
    </source>
</evidence>
<sequence length="218" mass="23990">MRELECELAFLSKCDGSAAFQHGTTKTLCAVYGPVEVKLNQEKVDRATLDCIIKPKVGLGSVKEKSLEAIVSKTCEEVALTTLHPRSAMQIVVQTLQDSGSLLACMLNASCMAMVHAGLPMKSLMVAVACCVCNDQIIIDPTLEEEENSVCGMTFAFGTKNFEMIASHTYGSFTVDQYMTCLENCRRVGKQIASFQRDSITRFLSKETNEEETETEEE</sequence>
<evidence type="ECO:0000256" key="1">
    <source>
        <dbReference type="ARBA" id="ARBA00004123"/>
    </source>
</evidence>
<dbReference type="InterPro" id="IPR001247">
    <property type="entry name" value="ExoRNase_PH_dom1"/>
</dbReference>
<evidence type="ECO:0000256" key="3">
    <source>
        <dbReference type="ARBA" id="ARBA00022552"/>
    </source>
</evidence>
<keyword evidence="9" id="KW-1185">Reference proteome</keyword>
<comment type="subcellular location">
    <subcellularLocation>
        <location evidence="1">Nucleus</location>
    </subcellularLocation>
</comment>
<keyword evidence="3" id="KW-0698">rRNA processing</keyword>
<keyword evidence="5" id="KW-0539">Nucleus</keyword>
<protein>
    <submittedName>
        <fullName evidence="8">Uncharacterized protein</fullName>
    </submittedName>
</protein>
<evidence type="ECO:0000313" key="9">
    <source>
        <dbReference type="Proteomes" id="UP000594262"/>
    </source>
</evidence>
<dbReference type="GO" id="GO:0006364">
    <property type="term" value="P:rRNA processing"/>
    <property type="evidence" value="ECO:0007669"/>
    <property type="project" value="UniProtKB-KW"/>
</dbReference>
<dbReference type="InterPro" id="IPR036345">
    <property type="entry name" value="ExoRNase_PH_dom2_sf"/>
</dbReference>
<evidence type="ECO:0000256" key="2">
    <source>
        <dbReference type="ARBA" id="ARBA00006678"/>
    </source>
</evidence>
<dbReference type="GeneID" id="136823952"/>
<dbReference type="InterPro" id="IPR050080">
    <property type="entry name" value="RNase_PH"/>
</dbReference>